<sequence>MGRLENKVAIITGAAGGQGAAEARLFASEGAYVVATDMQEELLSKTVEEINKEYSGKVIGLKHDVSKEDDWNTVIEETIKHFKTVDILVNNAGIPGKISASAEDYEKSDWAKVLDVNVTGNFLGIKAVAPIMRSKGSGSIINISSIAAIVGEQGGLPYQASKGATRVLTKAAALDLAKDGIRVNSIHPGLIKTPMSDAALNDETREHMISTIPLGFIGEPDDIAYPVLFLASDESRFMTGSEVVVDGGTIAR</sequence>
<dbReference type="PANTHER" id="PTHR42760">
    <property type="entry name" value="SHORT-CHAIN DEHYDROGENASES/REDUCTASES FAMILY MEMBER"/>
    <property type="match status" value="1"/>
</dbReference>
<dbReference type="Proteomes" id="UP000030416">
    <property type="component" value="Unassembled WGS sequence"/>
</dbReference>
<dbReference type="eggNOG" id="COG1028">
    <property type="taxonomic scope" value="Bacteria"/>
</dbReference>
<dbReference type="PRINTS" id="PR00080">
    <property type="entry name" value="SDRFAMILY"/>
</dbReference>
<dbReference type="PRINTS" id="PR00081">
    <property type="entry name" value="GDHRDH"/>
</dbReference>
<dbReference type="PANTHER" id="PTHR42760:SF133">
    <property type="entry name" value="3-OXOACYL-[ACYL-CARRIER-PROTEIN] REDUCTASE"/>
    <property type="match status" value="1"/>
</dbReference>
<keyword evidence="2" id="KW-0560">Oxidoreductase</keyword>
<evidence type="ECO:0000256" key="1">
    <source>
        <dbReference type="ARBA" id="ARBA00006484"/>
    </source>
</evidence>
<dbReference type="Gene3D" id="3.40.50.720">
    <property type="entry name" value="NAD(P)-binding Rossmann-like Domain"/>
    <property type="match status" value="1"/>
</dbReference>
<dbReference type="RefSeq" id="WP_036185968.1">
    <property type="nucleotide sequence ID" value="NZ_AVDA01000010.1"/>
</dbReference>
<evidence type="ECO:0008006" key="5">
    <source>
        <dbReference type="Google" id="ProtNLM"/>
    </source>
</evidence>
<dbReference type="InterPro" id="IPR002347">
    <property type="entry name" value="SDR_fam"/>
</dbReference>
<dbReference type="GO" id="GO:0008206">
    <property type="term" value="P:bile acid metabolic process"/>
    <property type="evidence" value="ECO:0007669"/>
    <property type="project" value="UniProtKB-ARBA"/>
</dbReference>
<evidence type="ECO:0000313" key="4">
    <source>
        <dbReference type="Proteomes" id="UP000030416"/>
    </source>
</evidence>
<evidence type="ECO:0000256" key="2">
    <source>
        <dbReference type="ARBA" id="ARBA00023002"/>
    </source>
</evidence>
<dbReference type="FunFam" id="3.40.50.720:FF:000084">
    <property type="entry name" value="Short-chain dehydrogenase reductase"/>
    <property type="match status" value="1"/>
</dbReference>
<keyword evidence="4" id="KW-1185">Reference proteome</keyword>
<comment type="similarity">
    <text evidence="1">Belongs to the short-chain dehydrogenases/reductases (SDR) family.</text>
</comment>
<dbReference type="Pfam" id="PF13561">
    <property type="entry name" value="adh_short_C2"/>
    <property type="match status" value="1"/>
</dbReference>
<accession>A0A0A3I7L3</accession>
<dbReference type="EMBL" id="JPVN01000010">
    <property type="protein sequence ID" value="KGR78718.1"/>
    <property type="molecule type" value="Genomic_DNA"/>
</dbReference>
<dbReference type="STRING" id="1384049.CD29_10105"/>
<comment type="caution">
    <text evidence="3">The sequence shown here is derived from an EMBL/GenBank/DDBJ whole genome shotgun (WGS) entry which is preliminary data.</text>
</comment>
<organism evidence="3 4">
    <name type="scientific">Ureibacillus manganicus DSM 26584</name>
    <dbReference type="NCBI Taxonomy" id="1384049"/>
    <lineage>
        <taxon>Bacteria</taxon>
        <taxon>Bacillati</taxon>
        <taxon>Bacillota</taxon>
        <taxon>Bacilli</taxon>
        <taxon>Bacillales</taxon>
        <taxon>Caryophanaceae</taxon>
        <taxon>Ureibacillus</taxon>
    </lineage>
</organism>
<name>A0A0A3I7L3_9BACL</name>
<evidence type="ECO:0000313" key="3">
    <source>
        <dbReference type="EMBL" id="KGR78718.1"/>
    </source>
</evidence>
<proteinExistence type="inferred from homology"/>
<dbReference type="InterPro" id="IPR036291">
    <property type="entry name" value="NAD(P)-bd_dom_sf"/>
</dbReference>
<protein>
    <recommendedName>
        <fullName evidence="5">Short-chain dehydrogenase</fullName>
    </recommendedName>
</protein>
<dbReference type="AlphaFoldDB" id="A0A0A3I7L3"/>
<dbReference type="SUPFAM" id="SSF51735">
    <property type="entry name" value="NAD(P)-binding Rossmann-fold domains"/>
    <property type="match status" value="1"/>
</dbReference>
<dbReference type="NCBIfam" id="NF005559">
    <property type="entry name" value="PRK07231.1"/>
    <property type="match status" value="1"/>
</dbReference>
<reference evidence="3 4" key="1">
    <citation type="submission" date="2014-02" db="EMBL/GenBank/DDBJ databases">
        <title>Draft genome sequence of Lysinibacillus manganicus DSM 26584T.</title>
        <authorList>
            <person name="Zhang F."/>
            <person name="Wang G."/>
            <person name="Zhang L."/>
        </authorList>
    </citation>
    <scope>NUCLEOTIDE SEQUENCE [LARGE SCALE GENOMIC DNA]</scope>
    <source>
        <strain evidence="3 4">DSM 26584</strain>
    </source>
</reference>
<gene>
    <name evidence="3" type="ORF">CD29_10105</name>
</gene>
<dbReference type="GO" id="GO:0016616">
    <property type="term" value="F:oxidoreductase activity, acting on the CH-OH group of donors, NAD or NADP as acceptor"/>
    <property type="evidence" value="ECO:0007669"/>
    <property type="project" value="TreeGrafter"/>
</dbReference>